<dbReference type="EMBL" id="CP119078">
    <property type="protein sequence ID" value="WED42363.1"/>
    <property type="molecule type" value="Genomic_DNA"/>
</dbReference>
<proteinExistence type="predicted"/>
<protein>
    <recommendedName>
        <fullName evidence="3">Ankyrin repeat-containing protein</fullName>
    </recommendedName>
</protein>
<accession>A0ABY8ANV4</accession>
<dbReference type="Gene3D" id="1.25.40.20">
    <property type="entry name" value="Ankyrin repeat-containing domain"/>
    <property type="match status" value="1"/>
</dbReference>
<organism evidence="1 2">
    <name type="scientific">Legionella cardiaca</name>
    <dbReference type="NCBI Taxonomy" id="1071983"/>
    <lineage>
        <taxon>Bacteria</taxon>
        <taxon>Pseudomonadati</taxon>
        <taxon>Pseudomonadota</taxon>
        <taxon>Gammaproteobacteria</taxon>
        <taxon>Legionellales</taxon>
        <taxon>Legionellaceae</taxon>
        <taxon>Legionella</taxon>
    </lineage>
</organism>
<evidence type="ECO:0000313" key="2">
    <source>
        <dbReference type="Proteomes" id="UP001222087"/>
    </source>
</evidence>
<sequence length="531" mass="59987">MPNRWEGQDKLIQIANSITIGLCNEEYNIQIPLLSPTGICHLLCKLWSESIKHSSVDSYFTQLELITDPGQFLLKVSEILKKIHSPPVGTRAVYSYERNAQSIEESSVGMDQQKCFTELEIAFQQENTLVISTPIHSIGMHKTSTGQYIVFDPNETFFSDYERKMGGKVFATLQAAVGYLFQSFNKAYNDNSNEFYFEFNETYSKPADEIEKLFNAIKFGEVEEFRALINQENIEASHSNLSLLEFAIMWDRPDFIPILLQYGVDPKKTNADGMNALELASDLAGDLFVNTERSINYLLSQNFTIDQISRSLNIAINSNNMPAIKALVNYVIQLENIEEKLILVDNMLMSCNNNNTCLNSYHHLGIQILLSIEANDPVFVEKLQDKLTQFAAIKTSDTNFIAEFSLKLVIDFLNMPTDNPRRLTLLKTAMTFVTGAIEGGHPKGLPYLCSFAENILDACNEPEILKLCYDTLMVAKVFVTTTAKGEISQGFFSHEHERKKSVAPIDRLGMQLKEKIIEAETQTTKSENSLN</sequence>
<dbReference type="InterPro" id="IPR036770">
    <property type="entry name" value="Ankyrin_rpt-contain_sf"/>
</dbReference>
<evidence type="ECO:0008006" key="3">
    <source>
        <dbReference type="Google" id="ProtNLM"/>
    </source>
</evidence>
<keyword evidence="2" id="KW-1185">Reference proteome</keyword>
<dbReference type="SUPFAM" id="SSF48403">
    <property type="entry name" value="Ankyrin repeat"/>
    <property type="match status" value="1"/>
</dbReference>
<dbReference type="RefSeq" id="WP_275088186.1">
    <property type="nucleotide sequence ID" value="NZ_CP119078.1"/>
</dbReference>
<gene>
    <name evidence="1" type="ORF">PXX05_10585</name>
</gene>
<name>A0ABY8ANV4_9GAMM</name>
<reference evidence="1 2" key="1">
    <citation type="submission" date="2023-02" db="EMBL/GenBank/DDBJ databases">
        <title>Genome Sequence of L. cardiaca H63T.</title>
        <authorList>
            <person name="Lopez A.E."/>
            <person name="Cianciotto N.P."/>
        </authorList>
    </citation>
    <scope>NUCLEOTIDE SEQUENCE [LARGE SCALE GENOMIC DNA]</scope>
    <source>
        <strain evidence="1 2">H63</strain>
    </source>
</reference>
<evidence type="ECO:0000313" key="1">
    <source>
        <dbReference type="EMBL" id="WED42363.1"/>
    </source>
</evidence>
<dbReference type="Proteomes" id="UP001222087">
    <property type="component" value="Chromosome"/>
</dbReference>